<dbReference type="SUPFAM" id="SSF53254">
    <property type="entry name" value="Phosphoglycerate mutase-like"/>
    <property type="match status" value="1"/>
</dbReference>
<dbReference type="InterPro" id="IPR029033">
    <property type="entry name" value="His_PPase_superfam"/>
</dbReference>
<dbReference type="CDD" id="cd07067">
    <property type="entry name" value="HP_PGM_like"/>
    <property type="match status" value="1"/>
</dbReference>
<dbReference type="PANTHER" id="PTHR47623">
    <property type="entry name" value="OS09G0287300 PROTEIN"/>
    <property type="match status" value="1"/>
</dbReference>
<dbReference type="EMBL" id="CP158568">
    <property type="protein sequence ID" value="XBY45368.1"/>
    <property type="molecule type" value="Genomic_DNA"/>
</dbReference>
<protein>
    <submittedName>
        <fullName evidence="1">Histidine phosphatase family protein</fullName>
    </submittedName>
</protein>
<dbReference type="KEGG" id="mflg:ABS361_03530"/>
<dbReference type="InterPro" id="IPR013078">
    <property type="entry name" value="His_Pase_superF_clade-1"/>
</dbReference>
<evidence type="ECO:0000313" key="1">
    <source>
        <dbReference type="EMBL" id="XBY45368.1"/>
    </source>
</evidence>
<name>A0AAU7XC69_9HYPH</name>
<organism evidence="1">
    <name type="scientific">Methyloraptor flagellatus</name>
    <dbReference type="NCBI Taxonomy" id="3162530"/>
    <lineage>
        <taxon>Bacteria</taxon>
        <taxon>Pseudomonadati</taxon>
        <taxon>Pseudomonadota</taxon>
        <taxon>Alphaproteobacteria</taxon>
        <taxon>Hyphomicrobiales</taxon>
        <taxon>Ancalomicrobiaceae</taxon>
        <taxon>Methyloraptor</taxon>
    </lineage>
</organism>
<dbReference type="PANTHER" id="PTHR47623:SF1">
    <property type="entry name" value="OS09G0287300 PROTEIN"/>
    <property type="match status" value="1"/>
</dbReference>
<dbReference type="RefSeq" id="WP_407050461.1">
    <property type="nucleotide sequence ID" value="NZ_CP158568.1"/>
</dbReference>
<dbReference type="Pfam" id="PF00300">
    <property type="entry name" value="His_Phos_1"/>
    <property type="match status" value="1"/>
</dbReference>
<reference evidence="1" key="1">
    <citation type="submission" date="2024-06" db="EMBL/GenBank/DDBJ databases">
        <title>Methylostella associata gen. nov., sp. nov., a novel Ancalomicrobiaceae-affiliated facultatively methylotrophic bacteria that feed on methanotrophs of the genus Methylococcus.</title>
        <authorList>
            <person name="Saltykova V."/>
            <person name="Danilova O.V."/>
            <person name="Oshkin I.Y."/>
            <person name="Belova S.E."/>
            <person name="Pimenov N.V."/>
            <person name="Dedysh S.N."/>
        </authorList>
    </citation>
    <scope>NUCLEOTIDE SEQUENCE</scope>
    <source>
        <strain evidence="1">S20</strain>
    </source>
</reference>
<dbReference type="AlphaFoldDB" id="A0AAU7XC69"/>
<proteinExistence type="predicted"/>
<accession>A0AAU7XC69</accession>
<sequence>MPRLLLLRHAKSSWDDPALDDFSRPLNTRGRRAAPLMGRHMAVHHLLPQKVLCSAARRTRETLAGLLPYLDTDIEARVTRELYMASEDRMIDIVRAYGNGARTLLVIGHNPGMQDTARALIGAGNPELVDDIAEKFPTAALAVIDFDAKRWTDIEPGTGRIVAFFRPKELEVIGADDEDGDD</sequence>
<gene>
    <name evidence="1" type="ORF">ABS361_03530</name>
</gene>
<dbReference type="Gene3D" id="3.40.50.1240">
    <property type="entry name" value="Phosphoglycerate mutase-like"/>
    <property type="match status" value="1"/>
</dbReference>